<organism evidence="6 7">
    <name type="scientific">Anaerobacillus alkalilacustris</name>
    <dbReference type="NCBI Taxonomy" id="393763"/>
    <lineage>
        <taxon>Bacteria</taxon>
        <taxon>Bacillati</taxon>
        <taxon>Bacillota</taxon>
        <taxon>Bacilli</taxon>
        <taxon>Bacillales</taxon>
        <taxon>Bacillaceae</taxon>
        <taxon>Anaerobacillus</taxon>
    </lineage>
</organism>
<gene>
    <name evidence="2" type="primary">proC</name>
    <name evidence="6" type="ORF">BKP37_05405</name>
</gene>
<dbReference type="InterPro" id="IPR029036">
    <property type="entry name" value="P5CR_dimer"/>
</dbReference>
<feature type="binding site" evidence="3">
    <location>
        <begin position="6"/>
        <end position="11"/>
    </location>
    <ligand>
        <name>NADP(+)</name>
        <dbReference type="ChEBI" id="CHEBI:58349"/>
    </ligand>
</feature>
<evidence type="ECO:0000313" key="6">
    <source>
        <dbReference type="EMBL" id="OIJ16670.1"/>
    </source>
</evidence>
<dbReference type="PIRSF" id="PIRSF000193">
    <property type="entry name" value="Pyrrol-5-carb_rd"/>
    <property type="match status" value="1"/>
</dbReference>
<keyword evidence="2" id="KW-0028">Amino-acid biosynthesis</keyword>
<dbReference type="AlphaFoldDB" id="A0A1S2LWW5"/>
<comment type="subcellular location">
    <subcellularLocation>
        <location evidence="2">Cytoplasm</location>
    </subcellularLocation>
</comment>
<dbReference type="SUPFAM" id="SSF48179">
    <property type="entry name" value="6-phosphogluconate dehydrogenase C-terminal domain-like"/>
    <property type="match status" value="1"/>
</dbReference>
<evidence type="ECO:0000256" key="3">
    <source>
        <dbReference type="PIRSR" id="PIRSR000193-1"/>
    </source>
</evidence>
<feature type="domain" description="Pyrroline-5-carboxylate reductase catalytic N-terminal" evidence="4">
    <location>
        <begin position="2"/>
        <end position="97"/>
    </location>
</feature>
<dbReference type="OrthoDB" id="9805754at2"/>
<dbReference type="NCBIfam" id="NF005814">
    <property type="entry name" value="PRK07680.1"/>
    <property type="match status" value="1"/>
</dbReference>
<evidence type="ECO:0000256" key="1">
    <source>
        <dbReference type="ARBA" id="ARBA00005525"/>
    </source>
</evidence>
<keyword evidence="2 3" id="KW-0521">NADP</keyword>
<dbReference type="InterPro" id="IPR036291">
    <property type="entry name" value="NAD(P)-bd_dom_sf"/>
</dbReference>
<evidence type="ECO:0000313" key="7">
    <source>
        <dbReference type="Proteomes" id="UP000179524"/>
    </source>
</evidence>
<dbReference type="GO" id="GO:0004735">
    <property type="term" value="F:pyrroline-5-carboxylate reductase activity"/>
    <property type="evidence" value="ECO:0007669"/>
    <property type="project" value="UniProtKB-UniRule"/>
</dbReference>
<dbReference type="GO" id="GO:0005737">
    <property type="term" value="C:cytoplasm"/>
    <property type="evidence" value="ECO:0007669"/>
    <property type="project" value="UniProtKB-SubCell"/>
</dbReference>
<dbReference type="InterPro" id="IPR000304">
    <property type="entry name" value="Pyrroline-COOH_reductase"/>
</dbReference>
<dbReference type="Gene3D" id="3.40.50.720">
    <property type="entry name" value="NAD(P)-binding Rossmann-like Domain"/>
    <property type="match status" value="1"/>
</dbReference>
<dbReference type="EMBL" id="MLQR01000004">
    <property type="protein sequence ID" value="OIJ16670.1"/>
    <property type="molecule type" value="Genomic_DNA"/>
</dbReference>
<dbReference type="Pfam" id="PF03807">
    <property type="entry name" value="F420_oxidored"/>
    <property type="match status" value="1"/>
</dbReference>
<keyword evidence="2" id="KW-0963">Cytoplasm</keyword>
<keyword evidence="2" id="KW-0641">Proline biosynthesis</keyword>
<dbReference type="Pfam" id="PF14748">
    <property type="entry name" value="P5CR_dimer"/>
    <property type="match status" value="1"/>
</dbReference>
<comment type="similarity">
    <text evidence="1 2">Belongs to the pyrroline-5-carboxylate reductase family.</text>
</comment>
<feature type="domain" description="Pyrroline-5-carboxylate reductase dimerisation" evidence="5">
    <location>
        <begin position="160"/>
        <end position="259"/>
    </location>
</feature>
<evidence type="ECO:0000259" key="5">
    <source>
        <dbReference type="Pfam" id="PF14748"/>
    </source>
</evidence>
<dbReference type="PANTHER" id="PTHR11645">
    <property type="entry name" value="PYRROLINE-5-CARBOXYLATE REDUCTASE"/>
    <property type="match status" value="1"/>
</dbReference>
<dbReference type="HAMAP" id="MF_01925">
    <property type="entry name" value="P5C_reductase"/>
    <property type="match status" value="1"/>
</dbReference>
<dbReference type="InterPro" id="IPR008927">
    <property type="entry name" value="6-PGluconate_DH-like_C_sf"/>
</dbReference>
<comment type="function">
    <text evidence="2">Catalyzes the reduction of 1-pyrroline-5-carboxylate (PCA) to L-proline.</text>
</comment>
<sequence>MKIGIIGTGSMGSILIEAFIEANAITPSQLIITNRTPKKALFFKENFPEIKVVETANEVAAKANLIFLCVKPLQFHPLLKDLRSILTDDKIVISITSPISIEQLQSIVPCKVARVIPSITNRALTGTSLVSYGTTCTTIDKEKINNLMKHISTPVTIDENITRVASDIASCGPAFFSFLVQSFIDAAVRQTEITEEEATQLASEMVIGLGKLLEKRIFTLPTLQERVSVPGGVTGEGIKVLREEVGDMFDLLFQQTHAKYFEDLEKVKNDFE</sequence>
<protein>
    <recommendedName>
        <fullName evidence="2">Pyrroline-5-carboxylate reductase</fullName>
        <shortName evidence="2">P5C reductase</shortName>
        <shortName evidence="2">P5CR</shortName>
        <ecNumber evidence="2">1.5.1.2</ecNumber>
    </recommendedName>
    <alternativeName>
        <fullName evidence="2">PCA reductase</fullName>
    </alternativeName>
</protein>
<reference evidence="6 7" key="1">
    <citation type="submission" date="2016-10" db="EMBL/GenBank/DDBJ databases">
        <title>Draft genome sequences of four alkaliphilic bacteria belonging to the Anaerobacillus genus.</title>
        <authorList>
            <person name="Bassil N.M."/>
            <person name="Lloyd J.R."/>
        </authorList>
    </citation>
    <scope>NUCLEOTIDE SEQUENCE [LARGE SCALE GENOMIC DNA]</scope>
    <source>
        <strain evidence="6 7">DSM 18345</strain>
    </source>
</reference>
<dbReference type="Proteomes" id="UP000179524">
    <property type="component" value="Unassembled WGS sequence"/>
</dbReference>
<accession>A0A1S2LWW5</accession>
<comment type="catalytic activity">
    <reaction evidence="2">
        <text>L-proline + NADP(+) = (S)-1-pyrroline-5-carboxylate + NADPH + 2 H(+)</text>
        <dbReference type="Rhea" id="RHEA:14109"/>
        <dbReference type="ChEBI" id="CHEBI:15378"/>
        <dbReference type="ChEBI" id="CHEBI:17388"/>
        <dbReference type="ChEBI" id="CHEBI:57783"/>
        <dbReference type="ChEBI" id="CHEBI:58349"/>
        <dbReference type="ChEBI" id="CHEBI:60039"/>
        <dbReference type="EC" id="1.5.1.2"/>
    </reaction>
</comment>
<comment type="caution">
    <text evidence="6">The sequence shown here is derived from an EMBL/GenBank/DDBJ whole genome shotgun (WGS) entry which is preliminary data.</text>
</comment>
<dbReference type="GO" id="GO:0055129">
    <property type="term" value="P:L-proline biosynthetic process"/>
    <property type="evidence" value="ECO:0007669"/>
    <property type="project" value="UniProtKB-UniRule"/>
</dbReference>
<comment type="pathway">
    <text evidence="2">Amino-acid biosynthesis; L-proline biosynthesis; L-proline from L-glutamate 5-semialdehyde: step 1/1.</text>
</comment>
<proteinExistence type="inferred from homology"/>
<dbReference type="PANTHER" id="PTHR11645:SF51">
    <property type="entry name" value="COME OPERON PROTEIN 4"/>
    <property type="match status" value="1"/>
</dbReference>
<dbReference type="SUPFAM" id="SSF51735">
    <property type="entry name" value="NAD(P)-binding Rossmann-fold domains"/>
    <property type="match status" value="1"/>
</dbReference>
<evidence type="ECO:0000259" key="4">
    <source>
        <dbReference type="Pfam" id="PF03807"/>
    </source>
</evidence>
<name>A0A1S2LWW5_9BACI</name>
<dbReference type="UniPathway" id="UPA00098">
    <property type="reaction ID" value="UER00361"/>
</dbReference>
<dbReference type="RefSeq" id="WP_071308654.1">
    <property type="nucleotide sequence ID" value="NZ_MLQR01000004.1"/>
</dbReference>
<dbReference type="Gene3D" id="1.10.3730.10">
    <property type="entry name" value="ProC C-terminal domain-like"/>
    <property type="match status" value="1"/>
</dbReference>
<keyword evidence="7" id="KW-1185">Reference proteome</keyword>
<dbReference type="EC" id="1.5.1.2" evidence="2"/>
<comment type="catalytic activity">
    <reaction evidence="2">
        <text>L-proline + NAD(+) = (S)-1-pyrroline-5-carboxylate + NADH + 2 H(+)</text>
        <dbReference type="Rhea" id="RHEA:14105"/>
        <dbReference type="ChEBI" id="CHEBI:15378"/>
        <dbReference type="ChEBI" id="CHEBI:17388"/>
        <dbReference type="ChEBI" id="CHEBI:57540"/>
        <dbReference type="ChEBI" id="CHEBI:57945"/>
        <dbReference type="ChEBI" id="CHEBI:60039"/>
        <dbReference type="EC" id="1.5.1.2"/>
    </reaction>
</comment>
<keyword evidence="2" id="KW-0560">Oxidoreductase</keyword>
<dbReference type="InterPro" id="IPR028939">
    <property type="entry name" value="P5C_Rdtase_cat_N"/>
</dbReference>
<evidence type="ECO:0000256" key="2">
    <source>
        <dbReference type="HAMAP-Rule" id="MF_01925"/>
    </source>
</evidence>